<evidence type="ECO:0000313" key="4">
    <source>
        <dbReference type="EMBL" id="EAT58257.1"/>
    </source>
</evidence>
<sequence length="165" mass="17835">MIEAPAPSESIIYSQATPDDLPMVQALLRENGLPSEDAGEHLEHFILAKEGDVLVATAGVELLGSAGLLRSVCVARNCRNRGVAGELCRRMEASAFSAGVRHLYLLTTSAEEYFKRRGYRVCSRESLPAGVKGTAEFRSLCPASALSMVRDLDGDEQSTILTYQS</sequence>
<dbReference type="GO" id="GO:0006526">
    <property type="term" value="P:L-arginine biosynthetic process"/>
    <property type="evidence" value="ECO:0007669"/>
    <property type="project" value="InterPro"/>
</dbReference>
<name>Q0YPN4_9CHLB</name>
<dbReference type="AlphaFoldDB" id="Q0YPN4"/>
<dbReference type="EMBL" id="AASE01000025">
    <property type="protein sequence ID" value="EAT58257.1"/>
    <property type="molecule type" value="Genomic_DNA"/>
</dbReference>
<proteinExistence type="predicted"/>
<reference evidence="4 5" key="1">
    <citation type="submission" date="2006-07" db="EMBL/GenBank/DDBJ databases">
        <title>Annotation of the draft genome assembly of Chlorobium ferroxidans DSM 13031.</title>
        <authorList>
            <consortium name="US DOE Joint Genome Institute (JGI-ORNL)"/>
            <person name="Larimer F."/>
            <person name="Land M."/>
            <person name="Hauser L."/>
        </authorList>
    </citation>
    <scope>NUCLEOTIDE SEQUENCE [LARGE SCALE GENOMIC DNA]</scope>
    <source>
        <strain evidence="4 5">DSM 13031</strain>
    </source>
</reference>
<dbReference type="NCBIfam" id="NF040501">
    <property type="entry name" value="resist_ArsN2"/>
    <property type="match status" value="1"/>
</dbReference>
<accession>Q0YPN4</accession>
<evidence type="ECO:0000313" key="5">
    <source>
        <dbReference type="Proteomes" id="UP000004162"/>
    </source>
</evidence>
<dbReference type="PROSITE" id="PS51186">
    <property type="entry name" value="GNAT"/>
    <property type="match status" value="1"/>
</dbReference>
<keyword evidence="1 4" id="KW-0808">Transferase</keyword>
<evidence type="ECO:0000256" key="2">
    <source>
        <dbReference type="ARBA" id="ARBA00023315"/>
    </source>
</evidence>
<evidence type="ECO:0000259" key="3">
    <source>
        <dbReference type="PROSITE" id="PS51186"/>
    </source>
</evidence>
<dbReference type="InterPro" id="IPR016181">
    <property type="entry name" value="Acyl_CoA_acyltransferase"/>
</dbReference>
<dbReference type="SUPFAM" id="SSF55729">
    <property type="entry name" value="Acyl-CoA N-acyltransferases (Nat)"/>
    <property type="match status" value="1"/>
</dbReference>
<comment type="caution">
    <text evidence="4">The sequence shown here is derived from an EMBL/GenBank/DDBJ whole genome shotgun (WGS) entry which is preliminary data.</text>
</comment>
<dbReference type="GO" id="GO:0004042">
    <property type="term" value="F:L-glutamate N-acetyltransferase activity"/>
    <property type="evidence" value="ECO:0007669"/>
    <property type="project" value="InterPro"/>
</dbReference>
<gene>
    <name evidence="4" type="ORF">CferDRAFT_0243</name>
</gene>
<dbReference type="PANTHER" id="PTHR30602">
    <property type="entry name" value="AMINO-ACID ACETYLTRANSFERASE"/>
    <property type="match status" value="1"/>
</dbReference>
<keyword evidence="2" id="KW-0012">Acyltransferase</keyword>
<dbReference type="RefSeq" id="WP_006367133.1">
    <property type="nucleotide sequence ID" value="NZ_AASE01000025.1"/>
</dbReference>
<dbReference type="InterPro" id="IPR010167">
    <property type="entry name" value="NH2A_AcTrfase"/>
</dbReference>
<dbReference type="OrthoDB" id="5197788at2"/>
<evidence type="ECO:0000256" key="1">
    <source>
        <dbReference type="ARBA" id="ARBA00022679"/>
    </source>
</evidence>
<feature type="domain" description="N-acetyltransferase" evidence="3">
    <location>
        <begin position="11"/>
        <end position="153"/>
    </location>
</feature>
<dbReference type="Proteomes" id="UP000004162">
    <property type="component" value="Unassembled WGS sequence"/>
</dbReference>
<dbReference type="PANTHER" id="PTHR30602:SF12">
    <property type="entry name" value="AMINO-ACID ACETYLTRANSFERASE NAGS1, CHLOROPLASTIC-RELATED"/>
    <property type="match status" value="1"/>
</dbReference>
<dbReference type="GO" id="GO:0005737">
    <property type="term" value="C:cytoplasm"/>
    <property type="evidence" value="ECO:0007669"/>
    <property type="project" value="InterPro"/>
</dbReference>
<keyword evidence="5" id="KW-1185">Reference proteome</keyword>
<dbReference type="CDD" id="cd04301">
    <property type="entry name" value="NAT_SF"/>
    <property type="match status" value="1"/>
</dbReference>
<organism evidence="4 5">
    <name type="scientific">Chlorobium ferrooxidans DSM 13031</name>
    <dbReference type="NCBI Taxonomy" id="377431"/>
    <lineage>
        <taxon>Bacteria</taxon>
        <taxon>Pseudomonadati</taxon>
        <taxon>Chlorobiota</taxon>
        <taxon>Chlorobiia</taxon>
        <taxon>Chlorobiales</taxon>
        <taxon>Chlorobiaceae</taxon>
        <taxon>Chlorobium/Pelodictyon group</taxon>
        <taxon>Chlorobium</taxon>
    </lineage>
</organism>
<dbReference type="InterPro" id="IPR000182">
    <property type="entry name" value="GNAT_dom"/>
</dbReference>
<dbReference type="Gene3D" id="3.40.630.30">
    <property type="match status" value="1"/>
</dbReference>
<protein>
    <submittedName>
        <fullName evidence="4">GCN5-related N-acetyltransferase</fullName>
    </submittedName>
</protein>
<reference evidence="4 5" key="2">
    <citation type="submission" date="2006-07" db="EMBL/GenBank/DDBJ databases">
        <title>Sequencing of the draft genome and assembly of Chlorobium ferroxidans DSM 13031.</title>
        <authorList>
            <consortium name="US DOE Joint Genome Institute (JGI-PGF)"/>
            <person name="Copeland A."/>
            <person name="Lucas S."/>
            <person name="Lapidus A."/>
            <person name="Barry K."/>
            <person name="Glavina del Rio T."/>
            <person name="Dalin E."/>
            <person name="Tice H."/>
            <person name="Bruce D."/>
            <person name="Pitluck S."/>
            <person name="Richardson P."/>
        </authorList>
    </citation>
    <scope>NUCLEOTIDE SEQUENCE [LARGE SCALE GENOMIC DNA]</scope>
    <source>
        <strain evidence="4 5">DSM 13031</strain>
    </source>
</reference>
<dbReference type="Pfam" id="PF00583">
    <property type="entry name" value="Acetyltransf_1"/>
    <property type="match status" value="1"/>
</dbReference>